<dbReference type="Gene3D" id="1.20.5.1500">
    <property type="match status" value="1"/>
</dbReference>
<dbReference type="GO" id="GO:0006334">
    <property type="term" value="P:nucleosome assembly"/>
    <property type="evidence" value="ECO:0007669"/>
    <property type="project" value="InterPro"/>
</dbReference>
<dbReference type="EMBL" id="CYKH01001075">
    <property type="protein sequence ID" value="CUG82074.1"/>
    <property type="molecule type" value="Genomic_DNA"/>
</dbReference>
<protein>
    <submittedName>
        <fullName evidence="4">Nucleosome assembly protein, putative</fullName>
    </submittedName>
</protein>
<feature type="region of interest" description="Disordered" evidence="3">
    <location>
        <begin position="357"/>
        <end position="411"/>
    </location>
</feature>
<dbReference type="SUPFAM" id="SSF143113">
    <property type="entry name" value="NAP-like"/>
    <property type="match status" value="1"/>
</dbReference>
<feature type="region of interest" description="Disordered" evidence="3">
    <location>
        <begin position="1"/>
        <end position="38"/>
    </location>
</feature>
<keyword evidence="5" id="KW-1185">Reference proteome</keyword>
<dbReference type="Pfam" id="PF00956">
    <property type="entry name" value="NAP"/>
    <property type="match status" value="1"/>
</dbReference>
<evidence type="ECO:0000256" key="3">
    <source>
        <dbReference type="SAM" id="MobiDB-lite"/>
    </source>
</evidence>
<feature type="compositionally biased region" description="Acidic residues" evidence="3">
    <location>
        <begin position="361"/>
        <end position="380"/>
    </location>
</feature>
<feature type="compositionally biased region" description="Acidic residues" evidence="3">
    <location>
        <begin position="27"/>
        <end position="38"/>
    </location>
</feature>
<dbReference type="Gene3D" id="3.30.1120.90">
    <property type="entry name" value="Nucleosome assembly protein"/>
    <property type="match status" value="1"/>
</dbReference>
<reference evidence="5" key="1">
    <citation type="submission" date="2015-09" db="EMBL/GenBank/DDBJ databases">
        <authorList>
            <consortium name="Pathogen Informatics"/>
        </authorList>
    </citation>
    <scope>NUCLEOTIDE SEQUENCE [LARGE SCALE GENOMIC DNA]</scope>
    <source>
        <strain evidence="5">Lake Konstanz</strain>
    </source>
</reference>
<dbReference type="OMA" id="AAECKQN"/>
<proteinExistence type="inferred from homology"/>
<organism evidence="4 5">
    <name type="scientific">Bodo saltans</name>
    <name type="common">Flagellated protozoan</name>
    <dbReference type="NCBI Taxonomy" id="75058"/>
    <lineage>
        <taxon>Eukaryota</taxon>
        <taxon>Discoba</taxon>
        <taxon>Euglenozoa</taxon>
        <taxon>Kinetoplastea</taxon>
        <taxon>Metakinetoplastina</taxon>
        <taxon>Eubodonida</taxon>
        <taxon>Bodonidae</taxon>
        <taxon>Bodo</taxon>
    </lineage>
</organism>
<dbReference type="Proteomes" id="UP000051952">
    <property type="component" value="Unassembled WGS sequence"/>
</dbReference>
<evidence type="ECO:0000313" key="5">
    <source>
        <dbReference type="Proteomes" id="UP000051952"/>
    </source>
</evidence>
<name>A0A0S4J1L1_BODSA</name>
<dbReference type="AlphaFoldDB" id="A0A0S4J1L1"/>
<evidence type="ECO:0000256" key="2">
    <source>
        <dbReference type="RuleBase" id="RU003876"/>
    </source>
</evidence>
<dbReference type="PANTHER" id="PTHR11875">
    <property type="entry name" value="TESTIS-SPECIFIC Y-ENCODED PROTEIN"/>
    <property type="match status" value="1"/>
</dbReference>
<dbReference type="InterPro" id="IPR037231">
    <property type="entry name" value="NAP-like_sf"/>
</dbReference>
<dbReference type="InterPro" id="IPR002164">
    <property type="entry name" value="NAP_family"/>
</dbReference>
<dbReference type="GO" id="GO:0005634">
    <property type="term" value="C:nucleus"/>
    <property type="evidence" value="ECO:0007669"/>
    <property type="project" value="InterPro"/>
</dbReference>
<feature type="region of interest" description="Disordered" evidence="3">
    <location>
        <begin position="121"/>
        <end position="141"/>
    </location>
</feature>
<dbReference type="OrthoDB" id="27325at2759"/>
<sequence>MSRNAPVRGGGGKYPPSKHIDPMAQESDSDEEIDDEEEEEVDILEVMQDMGLNQRRKIYALKGLLKKYRDMRRLFKDEMHALELKFLVSDKEMFEARRQVIAGEREVTAEEVAAVQVATTESTVEDIPSDDEKEEKKPRKGVTIVTPADEKAKTALQLAGESATGGIPEFWLTAMKNNEVLEGMITERDEEALKFLTDITTEYIDNEPRKGFTLAFHFAKNEYFSNSTLSKKYFMLDDETVIDDDEQTLDKVEGCEIDWTSVEKKLTIVIKTKKQRHKSGKGVRIVQREEKCPSFFNFFTAPVEPEDEEEEDEEELPYEDALEMDYEAGLAVRQNLIPRAVHYYSGKAIEEIAAGLNFPFGEEDEEEEDEEEEEESEEEEVVAKPIRGGARGGRGAAQPPAKAGGKDCKQQ</sequence>
<dbReference type="VEuPathDB" id="TriTrypDB:BSAL_86940"/>
<feature type="compositionally biased region" description="Acidic residues" evidence="3">
    <location>
        <begin position="123"/>
        <end position="133"/>
    </location>
</feature>
<comment type="similarity">
    <text evidence="1 2">Belongs to the nucleosome assembly protein (NAP) family.</text>
</comment>
<gene>
    <name evidence="4" type="ORF">BSAL_86940</name>
</gene>
<evidence type="ECO:0000313" key="4">
    <source>
        <dbReference type="EMBL" id="CUG82074.1"/>
    </source>
</evidence>
<accession>A0A0S4J1L1</accession>
<evidence type="ECO:0000256" key="1">
    <source>
        <dbReference type="ARBA" id="ARBA00009947"/>
    </source>
</evidence>